<dbReference type="EMBL" id="CM023487">
    <property type="protein sequence ID" value="KAH6927025.1"/>
    <property type="molecule type" value="Genomic_DNA"/>
</dbReference>
<comment type="caution">
    <text evidence="1">The sequence shown here is derived from an EMBL/GenBank/DDBJ whole genome shotgun (WGS) entry which is preliminary data.</text>
</comment>
<keyword evidence="2" id="KW-1185">Reference proteome</keyword>
<proteinExistence type="predicted"/>
<sequence>MADLPPDFPPGYALSGTSNRSRAYDLLLREAGEIIRRDASKLPLSPRRRTRRTKRRTPVRHRKQDLTAKGASAPSESLLNTESFLANFVLPDPPLPLAGEATEAAVANVSSPPTTPDSPDPPLPPAEEAEEAAAAILTAPALTTRDSPPPVPQITGTPREIVFQEEVENTPDQRESDGTNPSFSSAPSSPSTLSDVSANQLISAAPANATVQGASSPPSQPKEKGKEGKYPKGIHRIKVVPILTETED</sequence>
<evidence type="ECO:0000313" key="1">
    <source>
        <dbReference type="EMBL" id="KAH6927025.1"/>
    </source>
</evidence>
<dbReference type="Proteomes" id="UP000821845">
    <property type="component" value="Chromosome 7"/>
</dbReference>
<reference evidence="1" key="1">
    <citation type="submission" date="2020-05" db="EMBL/GenBank/DDBJ databases">
        <title>Large-scale comparative analyses of tick genomes elucidate their genetic diversity and vector capacities.</title>
        <authorList>
            <person name="Jia N."/>
            <person name="Wang J."/>
            <person name="Shi W."/>
            <person name="Du L."/>
            <person name="Sun Y."/>
            <person name="Zhan W."/>
            <person name="Jiang J."/>
            <person name="Wang Q."/>
            <person name="Zhang B."/>
            <person name="Ji P."/>
            <person name="Sakyi L.B."/>
            <person name="Cui X."/>
            <person name="Yuan T."/>
            <person name="Jiang B."/>
            <person name="Yang W."/>
            <person name="Lam T.T.-Y."/>
            <person name="Chang Q."/>
            <person name="Ding S."/>
            <person name="Wang X."/>
            <person name="Zhu J."/>
            <person name="Ruan X."/>
            <person name="Zhao L."/>
            <person name="Wei J."/>
            <person name="Que T."/>
            <person name="Du C."/>
            <person name="Cheng J."/>
            <person name="Dai P."/>
            <person name="Han X."/>
            <person name="Huang E."/>
            <person name="Gao Y."/>
            <person name="Liu J."/>
            <person name="Shao H."/>
            <person name="Ye R."/>
            <person name="Li L."/>
            <person name="Wei W."/>
            <person name="Wang X."/>
            <person name="Wang C."/>
            <person name="Yang T."/>
            <person name="Huo Q."/>
            <person name="Li W."/>
            <person name="Guo W."/>
            <person name="Chen H."/>
            <person name="Zhou L."/>
            <person name="Ni X."/>
            <person name="Tian J."/>
            <person name="Zhou Y."/>
            <person name="Sheng Y."/>
            <person name="Liu T."/>
            <person name="Pan Y."/>
            <person name="Xia L."/>
            <person name="Li J."/>
            <person name="Zhao F."/>
            <person name="Cao W."/>
        </authorList>
    </citation>
    <scope>NUCLEOTIDE SEQUENCE</scope>
    <source>
        <strain evidence="1">Hyas-2018</strain>
    </source>
</reference>
<name>A0ACB7RWY4_HYAAI</name>
<evidence type="ECO:0000313" key="2">
    <source>
        <dbReference type="Proteomes" id="UP000821845"/>
    </source>
</evidence>
<gene>
    <name evidence="1" type="ORF">HPB50_025340</name>
</gene>
<protein>
    <submittedName>
        <fullName evidence="1">Uncharacterized protein</fullName>
    </submittedName>
</protein>
<organism evidence="1 2">
    <name type="scientific">Hyalomma asiaticum</name>
    <name type="common">Tick</name>
    <dbReference type="NCBI Taxonomy" id="266040"/>
    <lineage>
        <taxon>Eukaryota</taxon>
        <taxon>Metazoa</taxon>
        <taxon>Ecdysozoa</taxon>
        <taxon>Arthropoda</taxon>
        <taxon>Chelicerata</taxon>
        <taxon>Arachnida</taxon>
        <taxon>Acari</taxon>
        <taxon>Parasitiformes</taxon>
        <taxon>Ixodida</taxon>
        <taxon>Ixodoidea</taxon>
        <taxon>Ixodidae</taxon>
        <taxon>Hyalomminae</taxon>
        <taxon>Hyalomma</taxon>
    </lineage>
</organism>
<accession>A0ACB7RWY4</accession>